<dbReference type="RefSeq" id="WP_067552846.1">
    <property type="nucleotide sequence ID" value="NZ_CP016895.1"/>
</dbReference>
<dbReference type="OrthoDB" id="1242975at2"/>
<dbReference type="STRING" id="1789224.BFG52_03815"/>
<evidence type="ECO:0008006" key="4">
    <source>
        <dbReference type="Google" id="ProtNLM"/>
    </source>
</evidence>
<feature type="transmembrane region" description="Helical" evidence="1">
    <location>
        <begin position="37"/>
        <end position="59"/>
    </location>
</feature>
<name>A0A1B2LXS6_9GAMM</name>
<accession>A0A1B2LXS6</accession>
<evidence type="ECO:0000313" key="3">
    <source>
        <dbReference type="Proteomes" id="UP000093391"/>
    </source>
</evidence>
<protein>
    <recommendedName>
        <fullName evidence="4">DUF4760 domain-containing protein</fullName>
    </recommendedName>
</protein>
<reference evidence="2 3" key="1">
    <citation type="submission" date="2016-08" db="EMBL/GenBank/DDBJ databases">
        <authorList>
            <person name="Seilhamer J.J."/>
        </authorList>
    </citation>
    <scope>NUCLEOTIDE SEQUENCE [LARGE SCALE GENOMIC DNA]</scope>
    <source>
        <strain evidence="2 3">BRTC-1</strain>
    </source>
</reference>
<organism evidence="2 3">
    <name type="scientific">Acinetobacter larvae</name>
    <dbReference type="NCBI Taxonomy" id="1789224"/>
    <lineage>
        <taxon>Bacteria</taxon>
        <taxon>Pseudomonadati</taxon>
        <taxon>Pseudomonadota</taxon>
        <taxon>Gammaproteobacteria</taxon>
        <taxon>Moraxellales</taxon>
        <taxon>Moraxellaceae</taxon>
        <taxon>Acinetobacter</taxon>
    </lineage>
</organism>
<evidence type="ECO:0000313" key="2">
    <source>
        <dbReference type="EMBL" id="AOA57563.1"/>
    </source>
</evidence>
<sequence>MKFKNFAVLGLTLAYGLICGFLTGYDKLSGERSVDWGAVAGFTSAFATFVSIAAMLWIFSQWNRQKGSEVVANEAKHCIIQLSGLAEIQVEMLRSLEIHNDHRVDEKIFLEFKEIYRQITKSTRFLKSVLDDKALENDLSNLLSEIKKTINSINLYSDGRRSYDEINVIEVENVELLIDSLFKYSLYETSFKSSKK</sequence>
<dbReference type="AlphaFoldDB" id="A0A1B2LXS6"/>
<keyword evidence="1" id="KW-0812">Transmembrane</keyword>
<feature type="transmembrane region" description="Helical" evidence="1">
    <location>
        <begin position="7"/>
        <end position="25"/>
    </location>
</feature>
<dbReference type="Proteomes" id="UP000093391">
    <property type="component" value="Chromosome"/>
</dbReference>
<dbReference type="EMBL" id="CP016895">
    <property type="protein sequence ID" value="AOA57563.1"/>
    <property type="molecule type" value="Genomic_DNA"/>
</dbReference>
<keyword evidence="1" id="KW-1133">Transmembrane helix</keyword>
<dbReference type="KEGG" id="ala:BFG52_03815"/>
<proteinExistence type="predicted"/>
<evidence type="ECO:0000256" key="1">
    <source>
        <dbReference type="SAM" id="Phobius"/>
    </source>
</evidence>
<gene>
    <name evidence="2" type="ORF">BFG52_03815</name>
</gene>
<keyword evidence="3" id="KW-1185">Reference proteome</keyword>
<keyword evidence="1" id="KW-0472">Membrane</keyword>